<dbReference type="Proteomes" id="UP001642260">
    <property type="component" value="Unassembled WGS sequence"/>
</dbReference>
<comment type="caution">
    <text evidence="1">The sequence shown here is derived from an EMBL/GenBank/DDBJ whole genome shotgun (WGS) entry which is preliminary data.</text>
</comment>
<organism evidence="1 2">
    <name type="scientific">Eruca vesicaria subsp. sativa</name>
    <name type="common">Garden rocket</name>
    <name type="synonym">Eruca sativa</name>
    <dbReference type="NCBI Taxonomy" id="29727"/>
    <lineage>
        <taxon>Eukaryota</taxon>
        <taxon>Viridiplantae</taxon>
        <taxon>Streptophyta</taxon>
        <taxon>Embryophyta</taxon>
        <taxon>Tracheophyta</taxon>
        <taxon>Spermatophyta</taxon>
        <taxon>Magnoliopsida</taxon>
        <taxon>eudicotyledons</taxon>
        <taxon>Gunneridae</taxon>
        <taxon>Pentapetalae</taxon>
        <taxon>rosids</taxon>
        <taxon>malvids</taxon>
        <taxon>Brassicales</taxon>
        <taxon>Brassicaceae</taxon>
        <taxon>Brassiceae</taxon>
        <taxon>Eruca</taxon>
    </lineage>
</organism>
<name>A0ABC8LZ87_ERUVS</name>
<keyword evidence="2" id="KW-1185">Reference proteome</keyword>
<gene>
    <name evidence="1" type="ORF">ERUC_LOCUS41153</name>
</gene>
<sequence>MDLRLVFALQHNRDSSSYSHSLDFILLLLLDNRTPREPEDHLFKWEDEAILDEVRIVDAKHQDLLHDLQSLSNTVLEELARQEASIGKLK</sequence>
<protein>
    <submittedName>
        <fullName evidence="1">Uncharacterized protein</fullName>
    </submittedName>
</protein>
<evidence type="ECO:0000313" key="1">
    <source>
        <dbReference type="EMBL" id="CAH8388670.1"/>
    </source>
</evidence>
<reference evidence="1 2" key="1">
    <citation type="submission" date="2022-03" db="EMBL/GenBank/DDBJ databases">
        <authorList>
            <person name="Macdonald S."/>
            <person name="Ahmed S."/>
            <person name="Newling K."/>
        </authorList>
    </citation>
    <scope>NUCLEOTIDE SEQUENCE [LARGE SCALE GENOMIC DNA]</scope>
</reference>
<dbReference type="AlphaFoldDB" id="A0ABC8LZ87"/>
<dbReference type="EMBL" id="CAKOAT010811820">
    <property type="protein sequence ID" value="CAH8388670.1"/>
    <property type="molecule type" value="Genomic_DNA"/>
</dbReference>
<proteinExistence type="predicted"/>
<evidence type="ECO:0000313" key="2">
    <source>
        <dbReference type="Proteomes" id="UP001642260"/>
    </source>
</evidence>
<accession>A0ABC8LZ87</accession>